<evidence type="ECO:0000313" key="3">
    <source>
        <dbReference type="Proteomes" id="UP000236003"/>
    </source>
</evidence>
<gene>
    <name evidence="2" type="ORF">CXK99_12460</name>
</gene>
<evidence type="ECO:0000313" key="2">
    <source>
        <dbReference type="EMBL" id="PNF59076.1"/>
    </source>
</evidence>
<dbReference type="Proteomes" id="UP000236003">
    <property type="component" value="Unassembled WGS sequence"/>
</dbReference>
<organism evidence="2 3">
    <name type="scientific">Stutzerimonas stutzeri</name>
    <name type="common">Pseudomonas stutzeri</name>
    <dbReference type="NCBI Taxonomy" id="316"/>
    <lineage>
        <taxon>Bacteria</taxon>
        <taxon>Pseudomonadati</taxon>
        <taxon>Pseudomonadota</taxon>
        <taxon>Gammaproteobacteria</taxon>
        <taxon>Pseudomonadales</taxon>
        <taxon>Pseudomonadaceae</taxon>
        <taxon>Stutzerimonas</taxon>
    </lineage>
</organism>
<name>A0A2N8RDB6_STUST</name>
<comment type="caution">
    <text evidence="2">The sequence shown here is derived from an EMBL/GenBank/DDBJ whole genome shotgun (WGS) entry which is preliminary data.</text>
</comment>
<reference evidence="2 3" key="1">
    <citation type="submission" date="2018-01" db="EMBL/GenBank/DDBJ databases">
        <title>Denitrification phenotypes of diverse strains of Pseudomonas stutzeri.</title>
        <authorList>
            <person name="Milligan D.A."/>
            <person name="Bergaust L."/>
            <person name="Bakken L.R."/>
            <person name="Frostegard A."/>
        </authorList>
    </citation>
    <scope>NUCLEOTIDE SEQUENCE [LARGE SCALE GENOMIC DNA]</scope>
    <source>
        <strain evidence="2 3">CCUG 44592</strain>
    </source>
</reference>
<feature type="domain" description="DUF4214" evidence="1">
    <location>
        <begin position="14"/>
        <end position="62"/>
    </location>
</feature>
<sequence>MDNIMATEKSLSLIQSLYVAYYGRPADPAGLEFWANTLELNTGDIQVILPDFGNSPEFVKRFGNMDNTSLIDNLY</sequence>
<accession>A0A2N8RDB6</accession>
<dbReference type="Pfam" id="PF13946">
    <property type="entry name" value="DUF4214"/>
    <property type="match status" value="1"/>
</dbReference>
<dbReference type="InterPro" id="IPR025282">
    <property type="entry name" value="DUF4214"/>
</dbReference>
<protein>
    <recommendedName>
        <fullName evidence="1">DUF4214 domain-containing protein</fullName>
    </recommendedName>
</protein>
<dbReference type="AlphaFoldDB" id="A0A2N8RDB6"/>
<dbReference type="EMBL" id="POUM01000010">
    <property type="protein sequence ID" value="PNF59076.1"/>
    <property type="molecule type" value="Genomic_DNA"/>
</dbReference>
<proteinExistence type="predicted"/>
<evidence type="ECO:0000259" key="1">
    <source>
        <dbReference type="Pfam" id="PF13946"/>
    </source>
</evidence>